<evidence type="ECO:0000256" key="1">
    <source>
        <dbReference type="SAM" id="MobiDB-lite"/>
    </source>
</evidence>
<dbReference type="Proteomes" id="UP001353858">
    <property type="component" value="Unassembled WGS sequence"/>
</dbReference>
<keyword evidence="2" id="KW-1133">Transmembrane helix</keyword>
<dbReference type="AlphaFoldDB" id="A0AAN7PXR9"/>
<organism evidence="3 4">
    <name type="scientific">Aquatica leii</name>
    <dbReference type="NCBI Taxonomy" id="1421715"/>
    <lineage>
        <taxon>Eukaryota</taxon>
        <taxon>Metazoa</taxon>
        <taxon>Ecdysozoa</taxon>
        <taxon>Arthropoda</taxon>
        <taxon>Hexapoda</taxon>
        <taxon>Insecta</taxon>
        <taxon>Pterygota</taxon>
        <taxon>Neoptera</taxon>
        <taxon>Endopterygota</taxon>
        <taxon>Coleoptera</taxon>
        <taxon>Polyphaga</taxon>
        <taxon>Elateriformia</taxon>
        <taxon>Elateroidea</taxon>
        <taxon>Lampyridae</taxon>
        <taxon>Luciolinae</taxon>
        <taxon>Aquatica</taxon>
    </lineage>
</organism>
<feature type="region of interest" description="Disordered" evidence="1">
    <location>
        <begin position="363"/>
        <end position="385"/>
    </location>
</feature>
<evidence type="ECO:0000313" key="3">
    <source>
        <dbReference type="EMBL" id="KAK4871685.1"/>
    </source>
</evidence>
<name>A0AAN7PXR9_9COLE</name>
<sequence>MNNNCERMCRMCMQYFCCRNCKSKHETTQHQIFEDCELCIYGRTIFKSPSEKLLQHIKNKHLPLHCLFCKTVFSTLKDLLYGHGCSGQKNGNKNAVNENYQSPVTDMFHKSIISSNKFYTAQNVHYSTSTPMQKNDNGEFKKIPEVITPVEYYNRSQKSHIEPIKCHDTPISSSQANSIKVNMTYTSKEDTNIGKFFLYIISFLTTKFSMDCGIKLNSLLYKDSNLSKKVHCGRTKAEAKVENILRRKSIQMFLQELGAGSQNLTFTTVKSRCFTTTRSKPKVAYDFKHNNRESLRFYILIIIIIYIFMYTNKLYENIDPNVYSFGTQTTKSNCESYNTHTENAWTTVANAWKSAWKSLSNKGSEIKKTQEKSIKRPQSDDSDDAPELKRFKIADVQCRKTIHAVPTLRYVTNTKRFVLYYDKAVQTD</sequence>
<evidence type="ECO:0000256" key="2">
    <source>
        <dbReference type="SAM" id="Phobius"/>
    </source>
</evidence>
<protein>
    <submittedName>
        <fullName evidence="3">Uncharacterized protein</fullName>
    </submittedName>
</protein>
<proteinExistence type="predicted"/>
<keyword evidence="2" id="KW-0812">Transmembrane</keyword>
<keyword evidence="4" id="KW-1185">Reference proteome</keyword>
<keyword evidence="2" id="KW-0472">Membrane</keyword>
<feature type="compositionally biased region" description="Basic and acidic residues" evidence="1">
    <location>
        <begin position="364"/>
        <end position="379"/>
    </location>
</feature>
<reference evidence="4" key="1">
    <citation type="submission" date="2023-01" db="EMBL/GenBank/DDBJ databases">
        <title>Key to firefly adult light organ development and bioluminescence: homeobox transcription factors regulate luciferase expression and transportation to peroxisome.</title>
        <authorList>
            <person name="Fu X."/>
        </authorList>
    </citation>
    <scope>NUCLEOTIDE SEQUENCE [LARGE SCALE GENOMIC DNA]</scope>
</reference>
<comment type="caution">
    <text evidence="3">The sequence shown here is derived from an EMBL/GenBank/DDBJ whole genome shotgun (WGS) entry which is preliminary data.</text>
</comment>
<gene>
    <name evidence="3" type="ORF">RN001_015809</name>
</gene>
<evidence type="ECO:0000313" key="4">
    <source>
        <dbReference type="Proteomes" id="UP001353858"/>
    </source>
</evidence>
<accession>A0AAN7PXR9</accession>
<dbReference type="EMBL" id="JARPUR010000008">
    <property type="protein sequence ID" value="KAK4871685.1"/>
    <property type="molecule type" value="Genomic_DNA"/>
</dbReference>
<feature type="transmembrane region" description="Helical" evidence="2">
    <location>
        <begin position="297"/>
        <end position="315"/>
    </location>
</feature>